<comment type="caution">
    <text evidence="8">The sequence shown here is derived from an EMBL/GenBank/DDBJ whole genome shotgun (WGS) entry which is preliminary data.</text>
</comment>
<dbReference type="GO" id="GO:0022857">
    <property type="term" value="F:transmembrane transporter activity"/>
    <property type="evidence" value="ECO:0007669"/>
    <property type="project" value="InterPro"/>
</dbReference>
<dbReference type="CDD" id="cd17319">
    <property type="entry name" value="MFS_ExuT_GudP_like"/>
    <property type="match status" value="1"/>
</dbReference>
<evidence type="ECO:0000259" key="7">
    <source>
        <dbReference type="PROSITE" id="PS50850"/>
    </source>
</evidence>
<dbReference type="PANTHER" id="PTHR11662:SF399">
    <property type="entry name" value="FI19708P1-RELATED"/>
    <property type="match status" value="1"/>
</dbReference>
<keyword evidence="3 6" id="KW-0812">Transmembrane</keyword>
<evidence type="ECO:0000256" key="5">
    <source>
        <dbReference type="ARBA" id="ARBA00023136"/>
    </source>
</evidence>
<evidence type="ECO:0000256" key="4">
    <source>
        <dbReference type="ARBA" id="ARBA00022989"/>
    </source>
</evidence>
<protein>
    <submittedName>
        <fullName evidence="8">MFS transporter</fullName>
    </submittedName>
</protein>
<dbReference type="InterPro" id="IPR036259">
    <property type="entry name" value="MFS_trans_sf"/>
</dbReference>
<feature type="transmembrane region" description="Helical" evidence="6">
    <location>
        <begin position="147"/>
        <end position="169"/>
    </location>
</feature>
<keyword evidence="9" id="KW-1185">Reference proteome</keyword>
<dbReference type="InterPro" id="IPR020846">
    <property type="entry name" value="MFS_dom"/>
</dbReference>
<feature type="transmembrane region" description="Helical" evidence="6">
    <location>
        <begin position="328"/>
        <end position="346"/>
    </location>
</feature>
<feature type="transmembrane region" description="Helical" evidence="6">
    <location>
        <begin position="257"/>
        <end position="280"/>
    </location>
</feature>
<reference evidence="8 9" key="1">
    <citation type="submission" date="2018-09" db="EMBL/GenBank/DDBJ databases">
        <authorList>
            <person name="Zhu H."/>
        </authorList>
    </citation>
    <scope>NUCLEOTIDE SEQUENCE [LARGE SCALE GENOMIC DNA]</scope>
    <source>
        <strain evidence="8 9">K2W22B-5</strain>
    </source>
</reference>
<evidence type="ECO:0000313" key="8">
    <source>
        <dbReference type="EMBL" id="RJF78363.1"/>
    </source>
</evidence>
<evidence type="ECO:0000256" key="2">
    <source>
        <dbReference type="ARBA" id="ARBA00022475"/>
    </source>
</evidence>
<dbReference type="Proteomes" id="UP000283458">
    <property type="component" value="Unassembled WGS sequence"/>
</dbReference>
<proteinExistence type="predicted"/>
<evidence type="ECO:0000256" key="1">
    <source>
        <dbReference type="ARBA" id="ARBA00004651"/>
    </source>
</evidence>
<dbReference type="InterPro" id="IPR050382">
    <property type="entry name" value="MFS_Na/Anion_cotransporter"/>
</dbReference>
<dbReference type="GO" id="GO:0005886">
    <property type="term" value="C:plasma membrane"/>
    <property type="evidence" value="ECO:0007669"/>
    <property type="project" value="UniProtKB-SubCell"/>
</dbReference>
<feature type="transmembrane region" description="Helical" evidence="6">
    <location>
        <begin position="86"/>
        <end position="110"/>
    </location>
</feature>
<feature type="transmembrane region" description="Helical" evidence="6">
    <location>
        <begin position="292"/>
        <end position="316"/>
    </location>
</feature>
<evidence type="ECO:0000313" key="9">
    <source>
        <dbReference type="Proteomes" id="UP000283458"/>
    </source>
</evidence>
<gene>
    <name evidence="8" type="ORF">D3877_25050</name>
</gene>
<accession>A0A418VQ18</accession>
<keyword evidence="2" id="KW-1003">Cell membrane</keyword>
<feature type="transmembrane region" description="Helical" evidence="6">
    <location>
        <begin position="175"/>
        <end position="193"/>
    </location>
</feature>
<dbReference type="PANTHER" id="PTHR11662">
    <property type="entry name" value="SOLUTE CARRIER FAMILY 17"/>
    <property type="match status" value="1"/>
</dbReference>
<feature type="transmembrane region" description="Helical" evidence="6">
    <location>
        <begin position="352"/>
        <end position="374"/>
    </location>
</feature>
<dbReference type="InterPro" id="IPR000849">
    <property type="entry name" value="Sugar_P_transporter"/>
</dbReference>
<dbReference type="SUPFAM" id="SSF103473">
    <property type="entry name" value="MFS general substrate transporter"/>
    <property type="match status" value="1"/>
</dbReference>
<name>A0A418VQ18_9PROT</name>
<dbReference type="EMBL" id="QYUL01000004">
    <property type="protein sequence ID" value="RJF78363.1"/>
    <property type="molecule type" value="Genomic_DNA"/>
</dbReference>
<sequence>MTIAVEGTSGAPKTKFRWVVAGLIFIIYAIASADRANIGFAMPFIRKEFAMSNAEAGAVLSLFLWGYALMQIPSGFAVSRFGVRRLFSAAMILTSLFTGLVGVAGSVLTLKLCRFALGLAEGPLPIGITTTINTWFPPREKGTASGLFLSAVKFGPVIVPPVCAVIVSIWGWREIFFFCALPGFVFAALWYVLVPDRPSDSRHCSAGEIAHIADKTAAADPATGEQRAPRSFPVLDRLIGARRVTPLETTRDVFKDWNVWGCALGYSFQIGISNVLLAWIPTYLLTVKQFSVMGTGFVAAAPWVGAVAGNILGGFVSDRVFNGRRKPGMLFSALATSGTMVALINSPADPTAYGLLLFATGLLLSIGFSAYMAYPMALATKPAFPVTSALVNTGGQIGGASAPLLVGLLLDSYGWDSVFLFMGLGSLVSFALVATIVEPSPDRQATA</sequence>
<feature type="transmembrane region" description="Helical" evidence="6">
    <location>
        <begin position="54"/>
        <end position="74"/>
    </location>
</feature>
<dbReference type="PIRSF" id="PIRSF002808">
    <property type="entry name" value="Hexose_phosphate_transp"/>
    <property type="match status" value="1"/>
</dbReference>
<organism evidence="8 9">
    <name type="scientific">Azospirillum cavernae</name>
    <dbReference type="NCBI Taxonomy" id="2320860"/>
    <lineage>
        <taxon>Bacteria</taxon>
        <taxon>Pseudomonadati</taxon>
        <taxon>Pseudomonadota</taxon>
        <taxon>Alphaproteobacteria</taxon>
        <taxon>Rhodospirillales</taxon>
        <taxon>Azospirillaceae</taxon>
        <taxon>Azospirillum</taxon>
    </lineage>
</organism>
<evidence type="ECO:0000256" key="3">
    <source>
        <dbReference type="ARBA" id="ARBA00022692"/>
    </source>
</evidence>
<dbReference type="OrthoDB" id="9784658at2"/>
<dbReference type="PROSITE" id="PS50850">
    <property type="entry name" value="MFS"/>
    <property type="match status" value="1"/>
</dbReference>
<keyword evidence="4 6" id="KW-1133">Transmembrane helix</keyword>
<feature type="transmembrane region" description="Helical" evidence="6">
    <location>
        <begin position="418"/>
        <end position="437"/>
    </location>
</feature>
<comment type="subcellular location">
    <subcellularLocation>
        <location evidence="1">Cell membrane</location>
        <topology evidence="1">Multi-pass membrane protein</topology>
    </subcellularLocation>
</comment>
<feature type="transmembrane region" description="Helical" evidence="6">
    <location>
        <begin position="386"/>
        <end position="406"/>
    </location>
</feature>
<dbReference type="RefSeq" id="WP_119833503.1">
    <property type="nucleotide sequence ID" value="NZ_QYUL01000004.1"/>
</dbReference>
<keyword evidence="5 6" id="KW-0472">Membrane</keyword>
<evidence type="ECO:0000256" key="6">
    <source>
        <dbReference type="SAM" id="Phobius"/>
    </source>
</evidence>
<dbReference type="InterPro" id="IPR011701">
    <property type="entry name" value="MFS"/>
</dbReference>
<dbReference type="AlphaFoldDB" id="A0A418VQ18"/>
<feature type="transmembrane region" description="Helical" evidence="6">
    <location>
        <begin position="16"/>
        <end position="33"/>
    </location>
</feature>
<feature type="domain" description="Major facilitator superfamily (MFS) profile" evidence="7">
    <location>
        <begin position="20"/>
        <end position="441"/>
    </location>
</feature>
<dbReference type="Gene3D" id="1.20.1250.20">
    <property type="entry name" value="MFS general substrate transporter like domains"/>
    <property type="match status" value="2"/>
</dbReference>
<dbReference type="Pfam" id="PF07690">
    <property type="entry name" value="MFS_1"/>
    <property type="match status" value="1"/>
</dbReference>